<organism evidence="2 3">
    <name type="scientific">Hyaloscypha bicolor E</name>
    <dbReference type="NCBI Taxonomy" id="1095630"/>
    <lineage>
        <taxon>Eukaryota</taxon>
        <taxon>Fungi</taxon>
        <taxon>Dikarya</taxon>
        <taxon>Ascomycota</taxon>
        <taxon>Pezizomycotina</taxon>
        <taxon>Leotiomycetes</taxon>
        <taxon>Helotiales</taxon>
        <taxon>Hyaloscyphaceae</taxon>
        <taxon>Hyaloscypha</taxon>
        <taxon>Hyaloscypha bicolor</taxon>
    </lineage>
</organism>
<accession>A0A2J6SZH7</accession>
<evidence type="ECO:0000313" key="3">
    <source>
        <dbReference type="Proteomes" id="UP000235371"/>
    </source>
</evidence>
<dbReference type="InterPro" id="IPR010730">
    <property type="entry name" value="HET"/>
</dbReference>
<dbReference type="PANTHER" id="PTHR33112">
    <property type="entry name" value="DOMAIN PROTEIN, PUTATIVE-RELATED"/>
    <property type="match status" value="1"/>
</dbReference>
<dbReference type="RefSeq" id="XP_024733092.1">
    <property type="nucleotide sequence ID" value="XM_024883495.1"/>
</dbReference>
<dbReference type="InParanoid" id="A0A2J6SZH7"/>
<evidence type="ECO:0000313" key="2">
    <source>
        <dbReference type="EMBL" id="PMD56188.1"/>
    </source>
</evidence>
<dbReference type="Proteomes" id="UP000235371">
    <property type="component" value="Unassembled WGS sequence"/>
</dbReference>
<name>A0A2J6SZH7_9HELO</name>
<dbReference type="AlphaFoldDB" id="A0A2J6SZH7"/>
<dbReference type="OrthoDB" id="5125733at2759"/>
<dbReference type="GeneID" id="36591572"/>
<sequence>MWALSSDLGYRHYSMSELRSSADLGCPLCRLCCFRIYNSRISFKNRRTLRFYAESSDGRTTDRQPIFGISKLVFRIQDRKATLATSFEFHAYTSKGNPSSNCLKEIDIDLDVASYNSTKKIRAQLKKIRVIDVGYEELSTTLKLHVPKHQEYGSYVALSYCWGGQQPTITTLDNIGARTAAISFAELPQTVRDAVAVTRSLGIRYLWVDALCIIQDSGPDKIKEIALMGEIYKNAAVTVAAGNATDVKEGFLKPRSLPSACSLPLYISEKQSGTIWLQDRKTFKRPPEPLDCRAWTFQEFLLSPRILYYGSNEVIWRCLTENLNDWISLTSPLAYPLPSTLYLPLSIFEREASPKSKNYQNQDEIWRTIIKTYSKRNITASEDRLPALAGIASELQIVWNDKYVAGLWQKCLLGHLLWTAEAKFGSNLDKNQSLTYNCNNVVTGYQSPGWSWATYHYAVEMFRMETEAAEVIDFGVSLVSDQAPFSAVSYGWLSLKGKLGRGDAIRGCEVSSFRYIADGRMQDESLFNEGTRVLLLGYGKNSVPYWGYTLRPSDRGAYLRTGIAIVYSPLTARLLWPEWCESKLVIVI</sequence>
<feature type="domain" description="Heterokaryon incompatibility" evidence="1">
    <location>
        <begin position="155"/>
        <end position="299"/>
    </location>
</feature>
<reference evidence="2 3" key="1">
    <citation type="submission" date="2016-04" db="EMBL/GenBank/DDBJ databases">
        <title>A degradative enzymes factory behind the ericoid mycorrhizal symbiosis.</title>
        <authorList>
            <consortium name="DOE Joint Genome Institute"/>
            <person name="Martino E."/>
            <person name="Morin E."/>
            <person name="Grelet G."/>
            <person name="Kuo A."/>
            <person name="Kohler A."/>
            <person name="Daghino S."/>
            <person name="Barry K."/>
            <person name="Choi C."/>
            <person name="Cichocki N."/>
            <person name="Clum A."/>
            <person name="Copeland A."/>
            <person name="Hainaut M."/>
            <person name="Haridas S."/>
            <person name="Labutti K."/>
            <person name="Lindquist E."/>
            <person name="Lipzen A."/>
            <person name="Khouja H.-R."/>
            <person name="Murat C."/>
            <person name="Ohm R."/>
            <person name="Olson A."/>
            <person name="Spatafora J."/>
            <person name="Veneault-Fourrey C."/>
            <person name="Henrissat B."/>
            <person name="Grigoriev I."/>
            <person name="Martin F."/>
            <person name="Perotto S."/>
        </authorList>
    </citation>
    <scope>NUCLEOTIDE SEQUENCE [LARGE SCALE GENOMIC DNA]</scope>
    <source>
        <strain evidence="2 3">E</strain>
    </source>
</reference>
<evidence type="ECO:0000259" key="1">
    <source>
        <dbReference type="Pfam" id="PF06985"/>
    </source>
</evidence>
<keyword evidence="3" id="KW-1185">Reference proteome</keyword>
<dbReference type="Pfam" id="PF06985">
    <property type="entry name" value="HET"/>
    <property type="match status" value="1"/>
</dbReference>
<dbReference type="PANTHER" id="PTHR33112:SF16">
    <property type="entry name" value="HETEROKARYON INCOMPATIBILITY DOMAIN-CONTAINING PROTEIN"/>
    <property type="match status" value="1"/>
</dbReference>
<protein>
    <submittedName>
        <fullName evidence="2">HET-domain-containing protein</fullName>
    </submittedName>
</protein>
<gene>
    <name evidence="2" type="ORF">K444DRAFT_632613</name>
</gene>
<dbReference type="EMBL" id="KZ613848">
    <property type="protein sequence ID" value="PMD56188.1"/>
    <property type="molecule type" value="Genomic_DNA"/>
</dbReference>
<proteinExistence type="predicted"/>